<evidence type="ECO:0000313" key="3">
    <source>
        <dbReference type="Proteomes" id="UP001420932"/>
    </source>
</evidence>
<name>A0AAP0J6X1_9MAGN</name>
<dbReference type="PANTHER" id="PTHR18640">
    <property type="entry name" value="SOLUTE CARRIER FAMILY 10 MEMBER 7"/>
    <property type="match status" value="1"/>
</dbReference>
<dbReference type="Proteomes" id="UP001420932">
    <property type="component" value="Unassembled WGS sequence"/>
</dbReference>
<comment type="caution">
    <text evidence="2">The sequence shown here is derived from an EMBL/GenBank/DDBJ whole genome shotgun (WGS) entry which is preliminary data.</text>
</comment>
<feature type="transmembrane region" description="Helical" evidence="1">
    <location>
        <begin position="156"/>
        <end position="182"/>
    </location>
</feature>
<proteinExistence type="predicted"/>
<accession>A0AAP0J6X1</accession>
<feature type="transmembrane region" description="Helical" evidence="1">
    <location>
        <begin position="126"/>
        <end position="144"/>
    </location>
</feature>
<keyword evidence="1" id="KW-0472">Membrane</keyword>
<dbReference type="AlphaFoldDB" id="A0AAP0J6X1"/>
<gene>
    <name evidence="2" type="ORF">Syun_016552</name>
</gene>
<keyword evidence="1" id="KW-0812">Transmembrane</keyword>
<protein>
    <submittedName>
        <fullName evidence="2">Uncharacterized protein</fullName>
    </submittedName>
</protein>
<dbReference type="Pfam" id="PF13593">
    <property type="entry name" value="SBF_like"/>
    <property type="match status" value="1"/>
</dbReference>
<evidence type="ECO:0000256" key="1">
    <source>
        <dbReference type="SAM" id="Phobius"/>
    </source>
</evidence>
<keyword evidence="1" id="KW-1133">Transmembrane helix</keyword>
<dbReference type="GO" id="GO:0016020">
    <property type="term" value="C:membrane"/>
    <property type="evidence" value="ECO:0007669"/>
    <property type="project" value="UniProtKB-SubCell"/>
</dbReference>
<evidence type="ECO:0000313" key="2">
    <source>
        <dbReference type="EMBL" id="KAK9127755.1"/>
    </source>
</evidence>
<organism evidence="2 3">
    <name type="scientific">Stephania yunnanensis</name>
    <dbReference type="NCBI Taxonomy" id="152371"/>
    <lineage>
        <taxon>Eukaryota</taxon>
        <taxon>Viridiplantae</taxon>
        <taxon>Streptophyta</taxon>
        <taxon>Embryophyta</taxon>
        <taxon>Tracheophyta</taxon>
        <taxon>Spermatophyta</taxon>
        <taxon>Magnoliopsida</taxon>
        <taxon>Ranunculales</taxon>
        <taxon>Menispermaceae</taxon>
        <taxon>Menispermoideae</taxon>
        <taxon>Cissampelideae</taxon>
        <taxon>Stephania</taxon>
    </lineage>
</organism>
<dbReference type="Gene3D" id="1.20.1530.20">
    <property type="match status" value="1"/>
</dbReference>
<feature type="transmembrane region" description="Helical" evidence="1">
    <location>
        <begin position="251"/>
        <end position="268"/>
    </location>
</feature>
<reference evidence="2 3" key="1">
    <citation type="submission" date="2024-01" db="EMBL/GenBank/DDBJ databases">
        <title>Genome assemblies of Stephania.</title>
        <authorList>
            <person name="Yang L."/>
        </authorList>
    </citation>
    <scope>NUCLEOTIDE SEQUENCE [LARGE SCALE GENOMIC DNA]</scope>
    <source>
        <strain evidence="2">YNDBR</strain>
        <tissue evidence="2">Leaf</tissue>
    </source>
</reference>
<dbReference type="InterPro" id="IPR038770">
    <property type="entry name" value="Na+/solute_symporter_sf"/>
</dbReference>
<feature type="transmembrane region" description="Helical" evidence="1">
    <location>
        <begin position="215"/>
        <end position="239"/>
    </location>
</feature>
<feature type="transmembrane region" description="Helical" evidence="1">
    <location>
        <begin position="188"/>
        <end position="208"/>
    </location>
</feature>
<keyword evidence="3" id="KW-1185">Reference proteome</keyword>
<feature type="transmembrane region" description="Helical" evidence="1">
    <location>
        <begin position="93"/>
        <end position="114"/>
    </location>
</feature>
<dbReference type="InterPro" id="IPR016833">
    <property type="entry name" value="Put_Na-Bile_cotransptr"/>
</dbReference>
<sequence>MFCVPSQLQSKTLTLPTIVNLALLRNGVPNHRKTALRATNSFISNPNLALTPKPSLKPLIAGAIGGPDQVCDGGDQDSGGADSSNSLIWAKPLLNFATTNFLPIALVSGVALGLANPTLGCLAHRYSMSKFSTFGIFLISGLTLRSEEIGAATEAWPAALFGLISILLLSPFFSLMGAYNLFSCAPGLAIFTCMPTTLSSGVALTQLVGGNTALALAMTVVSNLLGILIVPILLSNFIADGAGVTIPTGQLFRGLVITLLVPLILGKISRDYMSGVAKAFSDFVMSHLSFIPVLDVTVFANECFIAGSLDASEQIKILAVDGPAYHIPGRYWNGLVRIIYEVCIQHAVSCQFVHFVYWILVASASCICCLNNGKCIKTSLSYSRNEK</sequence>
<dbReference type="PANTHER" id="PTHR18640:SF10">
    <property type="entry name" value="SODIUM_METABOLITE COTRANSPORTER BASS4, CHLOROPLASTIC-RELATED"/>
    <property type="match status" value="1"/>
</dbReference>
<dbReference type="GO" id="GO:0009941">
    <property type="term" value="C:chloroplast envelope"/>
    <property type="evidence" value="ECO:0007669"/>
    <property type="project" value="TreeGrafter"/>
</dbReference>
<dbReference type="EMBL" id="JBBNAF010000007">
    <property type="protein sequence ID" value="KAK9127755.1"/>
    <property type="molecule type" value="Genomic_DNA"/>
</dbReference>